<evidence type="ECO:0000256" key="1">
    <source>
        <dbReference type="SAM" id="MobiDB-lite"/>
    </source>
</evidence>
<evidence type="ECO:0000313" key="3">
    <source>
        <dbReference type="Proteomes" id="UP001500707"/>
    </source>
</evidence>
<feature type="region of interest" description="Disordered" evidence="1">
    <location>
        <begin position="45"/>
        <end position="73"/>
    </location>
</feature>
<comment type="caution">
    <text evidence="2">The sequence shown here is derived from an EMBL/GenBank/DDBJ whole genome shotgun (WGS) entry which is preliminary data.</text>
</comment>
<reference evidence="3" key="1">
    <citation type="journal article" date="2019" name="Int. J. Syst. Evol. Microbiol.">
        <title>The Global Catalogue of Microorganisms (GCM) 10K type strain sequencing project: providing services to taxonomists for standard genome sequencing and annotation.</title>
        <authorList>
            <consortium name="The Broad Institute Genomics Platform"/>
            <consortium name="The Broad Institute Genome Sequencing Center for Infectious Disease"/>
            <person name="Wu L."/>
            <person name="Ma J."/>
        </authorList>
    </citation>
    <scope>NUCLEOTIDE SEQUENCE [LARGE SCALE GENOMIC DNA]</scope>
    <source>
        <strain evidence="3">JCM 17656</strain>
    </source>
</reference>
<dbReference type="EMBL" id="BAABCE010000005">
    <property type="protein sequence ID" value="GAA3544184.1"/>
    <property type="molecule type" value="Genomic_DNA"/>
</dbReference>
<evidence type="ECO:0008006" key="4">
    <source>
        <dbReference type="Google" id="ProtNLM"/>
    </source>
</evidence>
<evidence type="ECO:0000313" key="2">
    <source>
        <dbReference type="EMBL" id="GAA3544184.1"/>
    </source>
</evidence>
<organism evidence="2 3">
    <name type="scientific">Streptomyces osmaniensis</name>
    <dbReference type="NCBI Taxonomy" id="593134"/>
    <lineage>
        <taxon>Bacteria</taxon>
        <taxon>Bacillati</taxon>
        <taxon>Actinomycetota</taxon>
        <taxon>Actinomycetes</taxon>
        <taxon>Kitasatosporales</taxon>
        <taxon>Streptomycetaceae</taxon>
        <taxon>Streptomyces</taxon>
    </lineage>
</organism>
<accession>A0ABP6W3G0</accession>
<keyword evidence="3" id="KW-1185">Reference proteome</keyword>
<protein>
    <recommendedName>
        <fullName evidence="4">Secreted protein</fullName>
    </recommendedName>
</protein>
<dbReference type="RefSeq" id="WP_346181850.1">
    <property type="nucleotide sequence ID" value="NZ_BAABCE010000005.1"/>
</dbReference>
<name>A0ABP6W3G0_9ACTN</name>
<sequence length="181" mass="19760">MTAAMAVTAAAVTGLVWTTSSSGPSTAPTASAVALADADTVGLVAGDQRPLPGRLSEGLRAPGRSSDDLRVPGRLPEALRADLRELRTLEPAPRQEAAAKIWQDALDGRYGTRVELRAEEARRLFRALPGQLQDDIKELRGLSGEERTEQRTEIRDKALSGEYGRQVQRWAERRADFWQQG</sequence>
<gene>
    <name evidence="2" type="ORF">GCM10022295_27630</name>
</gene>
<dbReference type="Proteomes" id="UP001500707">
    <property type="component" value="Unassembled WGS sequence"/>
</dbReference>
<proteinExistence type="predicted"/>